<name>A0A6A5SB54_9PLEO</name>
<reference evidence="2" key="1">
    <citation type="journal article" date="2020" name="Stud. Mycol.">
        <title>101 Dothideomycetes genomes: a test case for predicting lifestyles and emergence of pathogens.</title>
        <authorList>
            <person name="Haridas S."/>
            <person name="Albert R."/>
            <person name="Binder M."/>
            <person name="Bloem J."/>
            <person name="Labutti K."/>
            <person name="Salamov A."/>
            <person name="Andreopoulos B."/>
            <person name="Baker S."/>
            <person name="Barry K."/>
            <person name="Bills G."/>
            <person name="Bluhm B."/>
            <person name="Cannon C."/>
            <person name="Castanera R."/>
            <person name="Culley D."/>
            <person name="Daum C."/>
            <person name="Ezra D."/>
            <person name="Gonzalez J."/>
            <person name="Henrissat B."/>
            <person name="Kuo A."/>
            <person name="Liang C."/>
            <person name="Lipzen A."/>
            <person name="Lutzoni F."/>
            <person name="Magnuson J."/>
            <person name="Mondo S."/>
            <person name="Nolan M."/>
            <person name="Ohm R."/>
            <person name="Pangilinan J."/>
            <person name="Park H.-J."/>
            <person name="Ramirez L."/>
            <person name="Alfaro M."/>
            <person name="Sun H."/>
            <person name="Tritt A."/>
            <person name="Yoshinaga Y."/>
            <person name="Zwiers L.-H."/>
            <person name="Turgeon B."/>
            <person name="Goodwin S."/>
            <person name="Spatafora J."/>
            <person name="Crous P."/>
            <person name="Grigoriev I."/>
        </authorList>
    </citation>
    <scope>NUCLEOTIDE SEQUENCE</scope>
    <source>
        <strain evidence="2">CBS 161.51</strain>
    </source>
</reference>
<protein>
    <submittedName>
        <fullName evidence="2">Uncharacterized protein</fullName>
    </submittedName>
</protein>
<dbReference type="InterPro" id="IPR036397">
    <property type="entry name" value="RNaseH_sf"/>
</dbReference>
<dbReference type="GO" id="GO:0003676">
    <property type="term" value="F:nucleic acid binding"/>
    <property type="evidence" value="ECO:0007669"/>
    <property type="project" value="InterPro"/>
</dbReference>
<dbReference type="Proteomes" id="UP000800038">
    <property type="component" value="Unassembled WGS sequence"/>
</dbReference>
<organism evidence="2 3">
    <name type="scientific">Clathrospora elynae</name>
    <dbReference type="NCBI Taxonomy" id="706981"/>
    <lineage>
        <taxon>Eukaryota</taxon>
        <taxon>Fungi</taxon>
        <taxon>Dikarya</taxon>
        <taxon>Ascomycota</taxon>
        <taxon>Pezizomycotina</taxon>
        <taxon>Dothideomycetes</taxon>
        <taxon>Pleosporomycetidae</taxon>
        <taxon>Pleosporales</taxon>
        <taxon>Diademaceae</taxon>
        <taxon>Clathrospora</taxon>
    </lineage>
</organism>
<evidence type="ECO:0000313" key="2">
    <source>
        <dbReference type="EMBL" id="KAF1936718.1"/>
    </source>
</evidence>
<dbReference type="EMBL" id="ML976173">
    <property type="protein sequence ID" value="KAF1936718.1"/>
    <property type="molecule type" value="Genomic_DNA"/>
</dbReference>
<proteinExistence type="predicted"/>
<gene>
    <name evidence="2" type="ORF">EJ02DRAFT_470236</name>
</gene>
<dbReference type="Gene3D" id="3.30.420.10">
    <property type="entry name" value="Ribonuclease H-like superfamily/Ribonuclease H"/>
    <property type="match status" value="1"/>
</dbReference>
<dbReference type="OrthoDB" id="3792558at2759"/>
<accession>A0A6A5SB54</accession>
<keyword evidence="3" id="KW-1185">Reference proteome</keyword>
<evidence type="ECO:0000313" key="3">
    <source>
        <dbReference type="Proteomes" id="UP000800038"/>
    </source>
</evidence>
<feature type="region of interest" description="Disordered" evidence="1">
    <location>
        <begin position="113"/>
        <end position="133"/>
    </location>
</feature>
<dbReference type="AlphaFoldDB" id="A0A6A5SB54"/>
<sequence length="133" mass="15843">MYRAGYARQRPGWKPELTPAQETARYQWALKYNPDKDKLNDNKGFNFKTVCFSDETPARIGEQRGMFRAWAKEDEIYNEDIKKTKTQKEFALMFYGAFWYNHKGPYHIYSRETKEEKEAADEALQQENADMPH</sequence>
<evidence type="ECO:0000256" key="1">
    <source>
        <dbReference type="SAM" id="MobiDB-lite"/>
    </source>
</evidence>